<dbReference type="InterPro" id="IPR018303">
    <property type="entry name" value="ATPase_P-typ_P_site"/>
</dbReference>
<dbReference type="InterPro" id="IPR036412">
    <property type="entry name" value="HAD-like_sf"/>
</dbReference>
<feature type="transmembrane region" description="Helical" evidence="8">
    <location>
        <begin position="701"/>
        <end position="721"/>
    </location>
</feature>
<dbReference type="SFLD" id="SFLDS00003">
    <property type="entry name" value="Haloacid_Dehalogenase"/>
    <property type="match status" value="1"/>
</dbReference>
<evidence type="ECO:0000259" key="9">
    <source>
        <dbReference type="SMART" id="SM00831"/>
    </source>
</evidence>
<feature type="transmembrane region" description="Helical" evidence="8">
    <location>
        <begin position="59"/>
        <end position="75"/>
    </location>
</feature>
<evidence type="ECO:0000256" key="8">
    <source>
        <dbReference type="SAM" id="Phobius"/>
    </source>
</evidence>
<dbReference type="EMBL" id="JAPQFJ010000004">
    <property type="protein sequence ID" value="MCY6958086.1"/>
    <property type="molecule type" value="Genomic_DNA"/>
</dbReference>
<keyword evidence="2 8" id="KW-0812">Transmembrane</keyword>
<name>A0ABT4DA56_9CLOT</name>
<evidence type="ECO:0000256" key="6">
    <source>
        <dbReference type="ARBA" id="ARBA00022989"/>
    </source>
</evidence>
<dbReference type="SUPFAM" id="SSF81653">
    <property type="entry name" value="Calcium ATPase, transduction domain A"/>
    <property type="match status" value="1"/>
</dbReference>
<dbReference type="InterPro" id="IPR023214">
    <property type="entry name" value="HAD_sf"/>
</dbReference>
<reference evidence="10" key="1">
    <citation type="submission" date="2022-12" db="EMBL/GenBank/DDBJ databases">
        <title>Clostridium sp. nov., isolated from industrial wastewater.</title>
        <authorList>
            <person name="Jiayan W."/>
        </authorList>
    </citation>
    <scope>NUCLEOTIDE SEQUENCE</scope>
    <source>
        <strain evidence="10">ZC22-4</strain>
    </source>
</reference>
<dbReference type="Pfam" id="PF00689">
    <property type="entry name" value="Cation_ATPase_C"/>
    <property type="match status" value="1"/>
</dbReference>
<dbReference type="Proteomes" id="UP001144612">
    <property type="component" value="Unassembled WGS sequence"/>
</dbReference>
<dbReference type="SMART" id="SM00831">
    <property type="entry name" value="Cation_ATPase_N"/>
    <property type="match status" value="1"/>
</dbReference>
<feature type="transmembrane region" description="Helical" evidence="8">
    <location>
        <begin position="670"/>
        <end position="689"/>
    </location>
</feature>
<dbReference type="Gene3D" id="3.40.1110.10">
    <property type="entry name" value="Calcium-transporting ATPase, cytoplasmic domain N"/>
    <property type="match status" value="1"/>
</dbReference>
<keyword evidence="11" id="KW-1185">Reference proteome</keyword>
<dbReference type="SFLD" id="SFLDG00002">
    <property type="entry name" value="C1.7:_P-type_atpase_like"/>
    <property type="match status" value="1"/>
</dbReference>
<evidence type="ECO:0000256" key="2">
    <source>
        <dbReference type="ARBA" id="ARBA00022692"/>
    </source>
</evidence>
<dbReference type="InterPro" id="IPR059000">
    <property type="entry name" value="ATPase_P-type_domA"/>
</dbReference>
<keyword evidence="6 8" id="KW-1133">Transmembrane helix</keyword>
<organism evidence="10 11">
    <name type="scientific">Clostridium brassicae</name>
    <dbReference type="NCBI Taxonomy" id="2999072"/>
    <lineage>
        <taxon>Bacteria</taxon>
        <taxon>Bacillati</taxon>
        <taxon>Bacillota</taxon>
        <taxon>Clostridia</taxon>
        <taxon>Eubacteriales</taxon>
        <taxon>Clostridiaceae</taxon>
        <taxon>Clostridium</taxon>
    </lineage>
</organism>
<feature type="transmembrane region" description="Helical" evidence="8">
    <location>
        <begin position="81"/>
        <end position="99"/>
    </location>
</feature>
<protein>
    <submittedName>
        <fullName evidence="10">Cation-translocating P-type ATPase</fullName>
    </submittedName>
</protein>
<proteinExistence type="predicted"/>
<feature type="transmembrane region" description="Helical" evidence="8">
    <location>
        <begin position="245"/>
        <end position="265"/>
    </location>
</feature>
<dbReference type="Pfam" id="PF08282">
    <property type="entry name" value="Hydrolase_3"/>
    <property type="match status" value="1"/>
</dbReference>
<gene>
    <name evidence="10" type="ORF">OW729_05625</name>
</gene>
<dbReference type="NCBIfam" id="TIGR01494">
    <property type="entry name" value="ATPase_P-type"/>
    <property type="match status" value="3"/>
</dbReference>
<keyword evidence="3" id="KW-0547">Nucleotide-binding</keyword>
<dbReference type="InterPro" id="IPR006068">
    <property type="entry name" value="ATPase_P-typ_cation-transptr_C"/>
</dbReference>
<dbReference type="InterPro" id="IPR008250">
    <property type="entry name" value="ATPase_P-typ_transduc_dom_A_sf"/>
</dbReference>
<dbReference type="PRINTS" id="PR00119">
    <property type="entry name" value="CATATPASE"/>
</dbReference>
<keyword evidence="7 8" id="KW-0472">Membrane</keyword>
<keyword evidence="5" id="KW-1278">Translocase</keyword>
<feature type="transmembrane region" description="Helical" evidence="8">
    <location>
        <begin position="271"/>
        <end position="294"/>
    </location>
</feature>
<evidence type="ECO:0000256" key="3">
    <source>
        <dbReference type="ARBA" id="ARBA00022741"/>
    </source>
</evidence>
<dbReference type="Gene3D" id="1.20.1110.10">
    <property type="entry name" value="Calcium-transporting ATPase, transmembrane domain"/>
    <property type="match status" value="1"/>
</dbReference>
<dbReference type="SUPFAM" id="SSF56784">
    <property type="entry name" value="HAD-like"/>
    <property type="match status" value="1"/>
</dbReference>
<dbReference type="Gene3D" id="2.70.150.10">
    <property type="entry name" value="Calcium-transporting ATPase, cytoplasmic transduction domain A"/>
    <property type="match status" value="1"/>
</dbReference>
<evidence type="ECO:0000256" key="1">
    <source>
        <dbReference type="ARBA" id="ARBA00004141"/>
    </source>
</evidence>
<accession>A0ABT4DA56</accession>
<comment type="subcellular location">
    <subcellularLocation>
        <location evidence="1">Membrane</location>
        <topology evidence="1">Multi-pass membrane protein</topology>
    </subcellularLocation>
</comment>
<dbReference type="PROSITE" id="PS00154">
    <property type="entry name" value="ATPASE_E1_E2"/>
    <property type="match status" value="1"/>
</dbReference>
<dbReference type="RefSeq" id="WP_268060496.1">
    <property type="nucleotide sequence ID" value="NZ_JAPQFJ010000004.1"/>
</dbReference>
<dbReference type="InterPro" id="IPR023298">
    <property type="entry name" value="ATPase_P-typ_TM_dom_sf"/>
</dbReference>
<evidence type="ECO:0000313" key="10">
    <source>
        <dbReference type="EMBL" id="MCY6958086.1"/>
    </source>
</evidence>
<dbReference type="SUPFAM" id="SSF81660">
    <property type="entry name" value="Metal cation-transporting ATPase, ATP-binding domain N"/>
    <property type="match status" value="1"/>
</dbReference>
<dbReference type="InterPro" id="IPR044492">
    <property type="entry name" value="P_typ_ATPase_HD_dom"/>
</dbReference>
<dbReference type="InterPro" id="IPR023299">
    <property type="entry name" value="ATPase_P-typ_cyto_dom_N"/>
</dbReference>
<dbReference type="PRINTS" id="PR00120">
    <property type="entry name" value="HATPASE"/>
</dbReference>
<dbReference type="SUPFAM" id="SSF81665">
    <property type="entry name" value="Calcium ATPase, transmembrane domain M"/>
    <property type="match status" value="1"/>
</dbReference>
<dbReference type="InterPro" id="IPR004014">
    <property type="entry name" value="ATPase_P-typ_cation-transptr_N"/>
</dbReference>
<dbReference type="Pfam" id="PF00122">
    <property type="entry name" value="E1-E2_ATPase"/>
    <property type="match status" value="1"/>
</dbReference>
<evidence type="ECO:0000256" key="7">
    <source>
        <dbReference type="ARBA" id="ARBA00023136"/>
    </source>
</evidence>
<dbReference type="CDD" id="cd02089">
    <property type="entry name" value="P-type_ATPase_Ca_prok"/>
    <property type="match status" value="1"/>
</dbReference>
<feature type="transmembrane region" description="Helical" evidence="8">
    <location>
        <begin position="771"/>
        <end position="787"/>
    </location>
</feature>
<feature type="transmembrane region" description="Helical" evidence="8">
    <location>
        <begin position="808"/>
        <end position="826"/>
    </location>
</feature>
<comment type="caution">
    <text evidence="10">The sequence shown here is derived from an EMBL/GenBank/DDBJ whole genome shotgun (WGS) entry which is preliminary data.</text>
</comment>
<dbReference type="Pfam" id="PF00690">
    <property type="entry name" value="Cation_ATPase_N"/>
    <property type="match status" value="1"/>
</dbReference>
<keyword evidence="4" id="KW-0067">ATP-binding</keyword>
<feature type="transmembrane region" description="Helical" evidence="8">
    <location>
        <begin position="742"/>
        <end position="765"/>
    </location>
</feature>
<dbReference type="InterPro" id="IPR001757">
    <property type="entry name" value="P_typ_ATPase"/>
</dbReference>
<dbReference type="SFLD" id="SFLDF00027">
    <property type="entry name" value="p-type_atpase"/>
    <property type="match status" value="1"/>
</dbReference>
<dbReference type="Pfam" id="PF13246">
    <property type="entry name" value="Cation_ATPase"/>
    <property type="match status" value="1"/>
</dbReference>
<sequence>MKDFHQKSKQELMSILNVTSKGLNNKEVQKQREKYGLNQLQETAKKTTLQVFLEQFKDLLVIILLFAASISMFLGNSESPIVIFSVVLLNAILGTMQHIKAEQSLNSLKALSAPTAKVLRNGEKIEISSKEVVVGDILYLDTGDYVSADGRIIENYSLQVNESSLTGESESVLKTDDIIKKDNVTISDKKNMAFSGSLVTYGRASILVTSVGMDTELGKVAELLENTKEKRTPLQVNLDNFSKKLAAAILIICVIVFGLNMHRGYAFVDSFIFAVALAVAAIPEALSSIVTIVLSLGTQKIAKENAIVRKLQTIESLGNISIICSDKTGTLTQNKMTVKKIYIDNKILDYNELNPEKPIEKKLILMSLLCNDAITIENKEIGDPTEVALVNLGDIYNLDELTIRKNYPRLDEITFDSERKLMSTVHNISEKTLMVTKGALDVLLSKTVMINSCDGIKPITPKDIENIEKTNEKFSKNGLRVLAFAYKEINTNKSITIDDENNLIFVGLIAMMDPPREESAKAIADCISAGIKPIMITGDHKITASAIAKQIGILKQDSRAIEGHEIDKMSDKELKQKVENISVYARVSPEHKIRIVRAWQEKGNIVAMTGDGVNDAPALKQADIGIAMGITGTEVAKDAASMILTDDNFSTIVKAISNGRNIYSNIKNSIKFLLSGNIAGILSVLYASLTSLPVPFAPVHLLFINLLTDSLPAIALGLEPNKKEVMREPPRDVSTPILNKTFGINILFEGLLISICSMTAFHIGLNTGDKKLASTMAFSTLCLARLIHGFNSRSKESIFKIGLFSNKYLCIAFSLGFVLLNSVLLFNPLKIIFEVSYISLRQILAIYGLSLTPFITIQTYKSLFPESNTKTTYYKNLLEKTIYHQFRN</sequence>
<evidence type="ECO:0000313" key="11">
    <source>
        <dbReference type="Proteomes" id="UP001144612"/>
    </source>
</evidence>
<feature type="domain" description="Cation-transporting P-type ATPase N-terminal" evidence="9">
    <location>
        <begin position="3"/>
        <end position="76"/>
    </location>
</feature>
<feature type="transmembrane region" description="Helical" evidence="8">
    <location>
        <begin position="838"/>
        <end position="857"/>
    </location>
</feature>
<evidence type="ECO:0000256" key="5">
    <source>
        <dbReference type="ARBA" id="ARBA00022967"/>
    </source>
</evidence>
<evidence type="ECO:0000256" key="4">
    <source>
        <dbReference type="ARBA" id="ARBA00022840"/>
    </source>
</evidence>
<dbReference type="Gene3D" id="3.40.50.1000">
    <property type="entry name" value="HAD superfamily/HAD-like"/>
    <property type="match status" value="1"/>
</dbReference>
<dbReference type="PANTHER" id="PTHR42861">
    <property type="entry name" value="CALCIUM-TRANSPORTING ATPASE"/>
    <property type="match status" value="1"/>
</dbReference>